<dbReference type="PROSITE" id="PS00028">
    <property type="entry name" value="ZINC_FINGER_C2H2_1"/>
    <property type="match status" value="2"/>
</dbReference>
<evidence type="ECO:0000256" key="2">
    <source>
        <dbReference type="ARBA" id="ARBA00022723"/>
    </source>
</evidence>
<accession>A0A6A6WE68</accession>
<feature type="region of interest" description="Disordered" evidence="8">
    <location>
        <begin position="1"/>
        <end position="119"/>
    </location>
</feature>
<feature type="domain" description="C2H2-type" evidence="9">
    <location>
        <begin position="246"/>
        <end position="273"/>
    </location>
</feature>
<dbReference type="SUPFAM" id="SSF57667">
    <property type="entry name" value="beta-beta-alpha zinc fingers"/>
    <property type="match status" value="2"/>
</dbReference>
<feature type="compositionally biased region" description="Low complexity" evidence="8">
    <location>
        <begin position="542"/>
        <end position="557"/>
    </location>
</feature>
<dbReference type="GO" id="GO:0010468">
    <property type="term" value="P:regulation of gene expression"/>
    <property type="evidence" value="ECO:0007669"/>
    <property type="project" value="TreeGrafter"/>
</dbReference>
<feature type="compositionally biased region" description="Basic and acidic residues" evidence="8">
    <location>
        <begin position="341"/>
        <end position="358"/>
    </location>
</feature>
<keyword evidence="2" id="KW-0479">Metal-binding</keyword>
<dbReference type="SMART" id="SM00355">
    <property type="entry name" value="ZnF_C2H2"/>
    <property type="match status" value="3"/>
</dbReference>
<evidence type="ECO:0000313" key="10">
    <source>
        <dbReference type="EMBL" id="KAF2759411.1"/>
    </source>
</evidence>
<evidence type="ECO:0000313" key="11">
    <source>
        <dbReference type="Proteomes" id="UP000799437"/>
    </source>
</evidence>
<evidence type="ECO:0000256" key="3">
    <source>
        <dbReference type="ARBA" id="ARBA00022737"/>
    </source>
</evidence>
<feature type="compositionally biased region" description="Basic and acidic residues" evidence="8">
    <location>
        <begin position="366"/>
        <end position="376"/>
    </location>
</feature>
<evidence type="ECO:0000256" key="6">
    <source>
        <dbReference type="ARBA" id="ARBA00023242"/>
    </source>
</evidence>
<evidence type="ECO:0000256" key="7">
    <source>
        <dbReference type="PROSITE-ProRule" id="PRU00042"/>
    </source>
</evidence>
<dbReference type="EMBL" id="ML996570">
    <property type="protein sequence ID" value="KAF2759411.1"/>
    <property type="molecule type" value="Genomic_DNA"/>
</dbReference>
<dbReference type="PROSITE" id="PS50157">
    <property type="entry name" value="ZINC_FINGER_C2H2_2"/>
    <property type="match status" value="3"/>
</dbReference>
<feature type="region of interest" description="Disordered" evidence="8">
    <location>
        <begin position="610"/>
        <end position="636"/>
    </location>
</feature>
<keyword evidence="5" id="KW-0862">Zinc</keyword>
<dbReference type="Proteomes" id="UP000799437">
    <property type="component" value="Unassembled WGS sequence"/>
</dbReference>
<dbReference type="RefSeq" id="XP_033601862.1">
    <property type="nucleotide sequence ID" value="XM_033740957.1"/>
</dbReference>
<evidence type="ECO:0000256" key="4">
    <source>
        <dbReference type="ARBA" id="ARBA00022771"/>
    </source>
</evidence>
<dbReference type="GO" id="GO:0005634">
    <property type="term" value="C:nucleus"/>
    <property type="evidence" value="ECO:0007669"/>
    <property type="project" value="UniProtKB-SubCell"/>
</dbReference>
<dbReference type="FunFam" id="3.30.160.60:FF:002343">
    <property type="entry name" value="Zinc finger protein 33A"/>
    <property type="match status" value="1"/>
</dbReference>
<feature type="compositionally biased region" description="Low complexity" evidence="8">
    <location>
        <begin position="45"/>
        <end position="69"/>
    </location>
</feature>
<feature type="compositionally biased region" description="Polar residues" evidence="8">
    <location>
        <begin position="26"/>
        <end position="39"/>
    </location>
</feature>
<dbReference type="GO" id="GO:0008270">
    <property type="term" value="F:zinc ion binding"/>
    <property type="evidence" value="ECO:0007669"/>
    <property type="project" value="UniProtKB-KW"/>
</dbReference>
<feature type="compositionally biased region" description="Low complexity" evidence="8">
    <location>
        <begin position="510"/>
        <end position="525"/>
    </location>
</feature>
<feature type="compositionally biased region" description="Basic and acidic residues" evidence="8">
    <location>
        <begin position="70"/>
        <end position="84"/>
    </location>
</feature>
<feature type="domain" description="C2H2-type" evidence="9">
    <location>
        <begin position="274"/>
        <end position="301"/>
    </location>
</feature>
<feature type="domain" description="C2H2-type" evidence="9">
    <location>
        <begin position="302"/>
        <end position="332"/>
    </location>
</feature>
<dbReference type="InterPro" id="IPR013087">
    <property type="entry name" value="Znf_C2H2_type"/>
</dbReference>
<protein>
    <recommendedName>
        <fullName evidence="9">C2H2-type domain-containing protein</fullName>
    </recommendedName>
</protein>
<keyword evidence="11" id="KW-1185">Reference proteome</keyword>
<dbReference type="PANTHER" id="PTHR16515">
    <property type="entry name" value="PR DOMAIN ZINC FINGER PROTEIN"/>
    <property type="match status" value="1"/>
</dbReference>
<feature type="region of interest" description="Disordered" evidence="8">
    <location>
        <begin position="319"/>
        <end position="564"/>
    </location>
</feature>
<evidence type="ECO:0000259" key="9">
    <source>
        <dbReference type="PROSITE" id="PS50157"/>
    </source>
</evidence>
<evidence type="ECO:0000256" key="8">
    <source>
        <dbReference type="SAM" id="MobiDB-lite"/>
    </source>
</evidence>
<dbReference type="Gene3D" id="3.30.160.60">
    <property type="entry name" value="Classic Zinc Finger"/>
    <property type="match status" value="3"/>
</dbReference>
<dbReference type="Pfam" id="PF00096">
    <property type="entry name" value="zf-C2H2"/>
    <property type="match status" value="1"/>
</dbReference>
<organism evidence="10 11">
    <name type="scientific">Pseudovirgaria hyperparasitica</name>
    <dbReference type="NCBI Taxonomy" id="470096"/>
    <lineage>
        <taxon>Eukaryota</taxon>
        <taxon>Fungi</taxon>
        <taxon>Dikarya</taxon>
        <taxon>Ascomycota</taxon>
        <taxon>Pezizomycotina</taxon>
        <taxon>Dothideomycetes</taxon>
        <taxon>Dothideomycetes incertae sedis</taxon>
        <taxon>Acrospermales</taxon>
        <taxon>Acrospermaceae</taxon>
        <taxon>Pseudovirgaria</taxon>
    </lineage>
</organism>
<keyword evidence="3" id="KW-0677">Repeat</keyword>
<reference evidence="10" key="1">
    <citation type="journal article" date="2020" name="Stud. Mycol.">
        <title>101 Dothideomycetes genomes: a test case for predicting lifestyles and emergence of pathogens.</title>
        <authorList>
            <person name="Haridas S."/>
            <person name="Albert R."/>
            <person name="Binder M."/>
            <person name="Bloem J."/>
            <person name="Labutti K."/>
            <person name="Salamov A."/>
            <person name="Andreopoulos B."/>
            <person name="Baker S."/>
            <person name="Barry K."/>
            <person name="Bills G."/>
            <person name="Bluhm B."/>
            <person name="Cannon C."/>
            <person name="Castanera R."/>
            <person name="Culley D."/>
            <person name="Daum C."/>
            <person name="Ezra D."/>
            <person name="Gonzalez J."/>
            <person name="Henrissat B."/>
            <person name="Kuo A."/>
            <person name="Liang C."/>
            <person name="Lipzen A."/>
            <person name="Lutzoni F."/>
            <person name="Magnuson J."/>
            <person name="Mondo S."/>
            <person name="Nolan M."/>
            <person name="Ohm R."/>
            <person name="Pangilinan J."/>
            <person name="Park H.-J."/>
            <person name="Ramirez L."/>
            <person name="Alfaro M."/>
            <person name="Sun H."/>
            <person name="Tritt A."/>
            <person name="Yoshinaga Y."/>
            <person name="Zwiers L.-H."/>
            <person name="Turgeon B."/>
            <person name="Goodwin S."/>
            <person name="Spatafora J."/>
            <person name="Crous P."/>
            <person name="Grigoriev I."/>
        </authorList>
    </citation>
    <scope>NUCLEOTIDE SEQUENCE</scope>
    <source>
        <strain evidence="10">CBS 121739</strain>
    </source>
</reference>
<dbReference type="FunFam" id="3.30.160.60:FF:000446">
    <property type="entry name" value="Zinc finger protein"/>
    <property type="match status" value="1"/>
</dbReference>
<gene>
    <name evidence="10" type="ORF">EJ05DRAFT_345027</name>
</gene>
<evidence type="ECO:0000256" key="1">
    <source>
        <dbReference type="ARBA" id="ARBA00004123"/>
    </source>
</evidence>
<dbReference type="InterPro" id="IPR050331">
    <property type="entry name" value="Zinc_finger"/>
</dbReference>
<dbReference type="AlphaFoldDB" id="A0A6A6WE68"/>
<feature type="compositionally biased region" description="Low complexity" evidence="8">
    <location>
        <begin position="625"/>
        <end position="636"/>
    </location>
</feature>
<feature type="compositionally biased region" description="Polar residues" evidence="8">
    <location>
        <begin position="417"/>
        <end position="454"/>
    </location>
</feature>
<keyword evidence="6" id="KW-0539">Nucleus</keyword>
<proteinExistence type="predicted"/>
<name>A0A6A6WE68_9PEZI</name>
<feature type="compositionally biased region" description="Low complexity" evidence="8">
    <location>
        <begin position="141"/>
        <end position="168"/>
    </location>
</feature>
<dbReference type="GeneID" id="54482011"/>
<evidence type="ECO:0000256" key="5">
    <source>
        <dbReference type="ARBA" id="ARBA00022833"/>
    </source>
</evidence>
<feature type="compositionally biased region" description="Polar residues" evidence="8">
    <location>
        <begin position="85"/>
        <end position="94"/>
    </location>
</feature>
<dbReference type="OrthoDB" id="8117402at2759"/>
<keyword evidence="4 7" id="KW-0863">Zinc-finger</keyword>
<comment type="subcellular location">
    <subcellularLocation>
        <location evidence="1">Nucleus</location>
    </subcellularLocation>
</comment>
<sequence length="636" mass="67494">MAASTRAITPSQTGPFTASGVAPATPNASSLQPDANSTIAALRASSKSPSAISPRSSPQPLTGTAALAEQRAEKERKAREEARNISHNPATTALNALLKSESMSRPTDGPVAPAAQMSKPLQQVAKSIVIPENVTSDTMQTSPVSLSSFGSSESTTAPTATANDTTTAPFPLLDPAVAGQERPQENNHAPSQAGLAPPPQENASNRSMTFPGPLPLDGDPRAPQRGMSLPMSGFQNNPKSPSTKRHKCPYCATDFTRHHNLKSHLLTHSQEKPYECPDCHARFRRLHDLKRHTKLHTGERPHICPKCGRRFARGDALARHNKGQGGCAGRRSSLGMDDEMGDGRGEEMDGVEYQHGDRENEDGQDATDRRISEPTRRGSARQDSMAGFQPHGSTYPPVMAVNRNPGNSVRPIYPPTTAGTRDQSMNLSPKPNSLSTAHFASAQPSGVYSHTGMTESPKPISPGQTDHKRLGSTGGPSVPGGRSPNMSQHMNPHSFAQGAGRGASLPPPHGLANAPQLPQLPGLAPSTGTTDPRLAVMQPNASNPGSTSSHGASSGGSMREIMGGSRDNDMWIALRDMERANSQRQAEYEARIAQLERELATVRAQLPANQIQQLQQQSQPPPQPQLASSSQTGSAT</sequence>
<feature type="compositionally biased region" description="Polar residues" evidence="8">
    <location>
        <begin position="1"/>
        <end position="16"/>
    </location>
</feature>
<dbReference type="InterPro" id="IPR036236">
    <property type="entry name" value="Znf_C2H2_sf"/>
</dbReference>
<dbReference type="PANTHER" id="PTHR16515:SF49">
    <property type="entry name" value="GASTRULA ZINC FINGER PROTEIN XLCGF49.1-LIKE-RELATED"/>
    <property type="match status" value="1"/>
</dbReference>
<feature type="region of interest" description="Disordered" evidence="8">
    <location>
        <begin position="132"/>
        <end position="245"/>
    </location>
</feature>